<keyword evidence="9" id="KW-0677">Repeat</keyword>
<dbReference type="CDD" id="cd13875">
    <property type="entry name" value="CuRO_2_LCC_plant"/>
    <property type="match status" value="1"/>
</dbReference>
<dbReference type="PANTHER" id="PTHR11709">
    <property type="entry name" value="MULTI-COPPER OXIDASE"/>
    <property type="match status" value="1"/>
</dbReference>
<keyword evidence="17" id="KW-1185">Reference proteome</keyword>
<evidence type="ECO:0000313" key="16">
    <source>
        <dbReference type="EMBL" id="PIA36905.1"/>
    </source>
</evidence>
<evidence type="ECO:0000256" key="2">
    <source>
        <dbReference type="ARBA" id="ARBA00001935"/>
    </source>
</evidence>
<organism evidence="16 17">
    <name type="scientific">Aquilegia coerulea</name>
    <name type="common">Rocky mountain columbine</name>
    <dbReference type="NCBI Taxonomy" id="218851"/>
    <lineage>
        <taxon>Eukaryota</taxon>
        <taxon>Viridiplantae</taxon>
        <taxon>Streptophyta</taxon>
        <taxon>Embryophyta</taxon>
        <taxon>Tracheophyta</taxon>
        <taxon>Spermatophyta</taxon>
        <taxon>Magnoliopsida</taxon>
        <taxon>Ranunculales</taxon>
        <taxon>Ranunculaceae</taxon>
        <taxon>Thalictroideae</taxon>
        <taxon>Aquilegia</taxon>
    </lineage>
</organism>
<dbReference type="InterPro" id="IPR001117">
    <property type="entry name" value="Cu-oxidase_2nd"/>
</dbReference>
<keyword evidence="12" id="KW-0439">Lignin degradation</keyword>
<dbReference type="NCBIfam" id="TIGR03389">
    <property type="entry name" value="laccase"/>
    <property type="match status" value="1"/>
</dbReference>
<dbReference type="InterPro" id="IPR011707">
    <property type="entry name" value="Cu-oxidase-like_N"/>
</dbReference>
<dbReference type="GO" id="GO:0005507">
    <property type="term" value="F:copper ion binding"/>
    <property type="evidence" value="ECO:0007669"/>
    <property type="project" value="InterPro"/>
</dbReference>
<evidence type="ECO:0000256" key="4">
    <source>
        <dbReference type="ARBA" id="ARBA00010609"/>
    </source>
</evidence>
<comment type="similarity">
    <text evidence="4">Belongs to the multicopper oxidase family.</text>
</comment>
<name>A0A2G5D063_AQUCA</name>
<feature type="domain" description="Plastocyanin-like" evidence="15">
    <location>
        <begin position="2"/>
        <end position="83"/>
    </location>
</feature>
<dbReference type="OrthoDB" id="2121828at2759"/>
<sequence>NGDHLVVKVVNQVRYNITLHWHGIHQLRTAWADGPVYVTQCPICPGGSYTYRFTIEGQEGTFWWHAHTSSLRATVYGALIIHPFSYPFINPKREFPLLLGEWWNANPIHVVNQALRTGTAPNVSDAYTINGQPGDLYNCSEKDTVVIPMESGETNLLRVINSAMNQQLFFAVANHNLTVVAADASYVKPFTTSAIILGLGETTDVLITTNQPTGRYYIAARAYASTEGVAFDNTTTTAILEYKSAMPCPKTTAQSDCPRPIFPSLPAYNDTATVTAFSRRLRSLSDNISVPTHIDENLFFTVGLGLNRCQKNRSNCQGPNGIRFTARMNNVSFVHPSSFSILQAYYQGINGVFTTNFPPLPPTVFNYTGNVSQALWTPVPGTEAYRMKYGSTVQIVLQGTSIVVAENHPIHLHGYDFYIIAEGFGNYDPETDPAKFNLLDPPLRNTVGVPVGGWAVIRFVANNPVGELESLVPPPPDLPEC</sequence>
<gene>
    <name evidence="16" type="ORF">AQUCO_03200101v1</name>
</gene>
<evidence type="ECO:0000256" key="10">
    <source>
        <dbReference type="ARBA" id="ARBA00023002"/>
    </source>
</evidence>
<feature type="domain" description="Plastocyanin-like" evidence="14">
    <location>
        <begin position="357"/>
        <end position="464"/>
    </location>
</feature>
<dbReference type="Proteomes" id="UP000230069">
    <property type="component" value="Unassembled WGS sequence"/>
</dbReference>
<dbReference type="GO" id="GO:0052716">
    <property type="term" value="F:hydroquinone:oxygen oxidoreductase activity"/>
    <property type="evidence" value="ECO:0007669"/>
    <property type="project" value="UniProtKB-EC"/>
</dbReference>
<dbReference type="AlphaFoldDB" id="A0A2G5D063"/>
<dbReference type="InterPro" id="IPR045087">
    <property type="entry name" value="Cu-oxidase_fam"/>
</dbReference>
<dbReference type="InterPro" id="IPR034285">
    <property type="entry name" value="CuRO_2_LCC"/>
</dbReference>
<keyword evidence="11" id="KW-0186">Copper</keyword>
<keyword evidence="10" id="KW-0560">Oxidoreductase</keyword>
<evidence type="ECO:0000259" key="14">
    <source>
        <dbReference type="Pfam" id="PF07731"/>
    </source>
</evidence>
<dbReference type="GO" id="GO:0048046">
    <property type="term" value="C:apoplast"/>
    <property type="evidence" value="ECO:0007669"/>
    <property type="project" value="UniProtKB-SubCell"/>
</dbReference>
<dbReference type="GO" id="GO:0046274">
    <property type="term" value="P:lignin catabolic process"/>
    <property type="evidence" value="ECO:0007669"/>
    <property type="project" value="UniProtKB-KW"/>
</dbReference>
<evidence type="ECO:0000256" key="11">
    <source>
        <dbReference type="ARBA" id="ARBA00023008"/>
    </source>
</evidence>
<dbReference type="PANTHER" id="PTHR11709:SF431">
    <property type="entry name" value="LACCASE-5"/>
    <property type="match status" value="1"/>
</dbReference>
<accession>A0A2G5D063</accession>
<comment type="cofactor">
    <cofactor evidence="2">
        <name>Cu cation</name>
        <dbReference type="ChEBI" id="CHEBI:23378"/>
    </cofactor>
</comment>
<evidence type="ECO:0000256" key="12">
    <source>
        <dbReference type="ARBA" id="ARBA00023185"/>
    </source>
</evidence>
<keyword evidence="6" id="KW-0052">Apoplast</keyword>
<evidence type="ECO:0000256" key="6">
    <source>
        <dbReference type="ARBA" id="ARBA00022523"/>
    </source>
</evidence>
<keyword evidence="8" id="KW-0479">Metal-binding</keyword>
<dbReference type="InterPro" id="IPR008972">
    <property type="entry name" value="Cupredoxin"/>
</dbReference>
<evidence type="ECO:0000256" key="5">
    <source>
        <dbReference type="ARBA" id="ARBA00012297"/>
    </source>
</evidence>
<dbReference type="InterPro" id="IPR017761">
    <property type="entry name" value="Laccase"/>
</dbReference>
<feature type="domain" description="Plastocyanin-like" evidence="13">
    <location>
        <begin position="94"/>
        <end position="244"/>
    </location>
</feature>
<dbReference type="Gene3D" id="2.60.40.420">
    <property type="entry name" value="Cupredoxins - blue copper proteins"/>
    <property type="match status" value="3"/>
</dbReference>
<feature type="non-terminal residue" evidence="16">
    <location>
        <position position="1"/>
    </location>
</feature>
<proteinExistence type="inferred from homology"/>
<dbReference type="InterPro" id="IPR011706">
    <property type="entry name" value="Cu-oxidase_C"/>
</dbReference>
<dbReference type="EC" id="1.10.3.2" evidence="5"/>
<dbReference type="EMBL" id="KZ305049">
    <property type="protein sequence ID" value="PIA36905.1"/>
    <property type="molecule type" value="Genomic_DNA"/>
</dbReference>
<dbReference type="Pfam" id="PF07732">
    <property type="entry name" value="Cu-oxidase_3"/>
    <property type="match status" value="1"/>
</dbReference>
<reference evidence="16 17" key="1">
    <citation type="submission" date="2017-09" db="EMBL/GenBank/DDBJ databases">
        <title>WGS assembly of Aquilegia coerulea Goldsmith.</title>
        <authorList>
            <person name="Hodges S."/>
            <person name="Kramer E."/>
            <person name="Nordborg M."/>
            <person name="Tomkins J."/>
            <person name="Borevitz J."/>
            <person name="Derieg N."/>
            <person name="Yan J."/>
            <person name="Mihaltcheva S."/>
            <person name="Hayes R.D."/>
            <person name="Rokhsar D."/>
        </authorList>
    </citation>
    <scope>NUCLEOTIDE SEQUENCE [LARGE SCALE GENOMIC DNA]</scope>
    <source>
        <strain evidence="17">cv. Goldsmith</strain>
    </source>
</reference>
<evidence type="ECO:0000259" key="13">
    <source>
        <dbReference type="Pfam" id="PF00394"/>
    </source>
</evidence>
<evidence type="ECO:0000313" key="17">
    <source>
        <dbReference type="Proteomes" id="UP000230069"/>
    </source>
</evidence>
<protein>
    <recommendedName>
        <fullName evidence="5">laccase</fullName>
        <ecNumber evidence="5">1.10.3.2</ecNumber>
    </recommendedName>
</protein>
<keyword evidence="7" id="KW-0964">Secreted</keyword>
<evidence type="ECO:0000259" key="15">
    <source>
        <dbReference type="Pfam" id="PF07732"/>
    </source>
</evidence>
<evidence type="ECO:0000256" key="7">
    <source>
        <dbReference type="ARBA" id="ARBA00022525"/>
    </source>
</evidence>
<dbReference type="InParanoid" id="A0A2G5D063"/>
<evidence type="ECO:0000256" key="3">
    <source>
        <dbReference type="ARBA" id="ARBA00004271"/>
    </source>
</evidence>
<evidence type="ECO:0000256" key="9">
    <source>
        <dbReference type="ARBA" id="ARBA00022737"/>
    </source>
</evidence>
<dbReference type="SUPFAM" id="SSF49503">
    <property type="entry name" value="Cupredoxins"/>
    <property type="match status" value="3"/>
</dbReference>
<comment type="catalytic activity">
    <reaction evidence="1">
        <text>4 hydroquinone + O2 = 4 benzosemiquinone + 2 H2O</text>
        <dbReference type="Rhea" id="RHEA:11276"/>
        <dbReference type="ChEBI" id="CHEBI:15377"/>
        <dbReference type="ChEBI" id="CHEBI:15379"/>
        <dbReference type="ChEBI" id="CHEBI:17594"/>
        <dbReference type="ChEBI" id="CHEBI:17977"/>
        <dbReference type="EC" id="1.10.3.2"/>
    </reaction>
</comment>
<evidence type="ECO:0000256" key="1">
    <source>
        <dbReference type="ARBA" id="ARBA00000349"/>
    </source>
</evidence>
<dbReference type="STRING" id="218851.A0A2G5D063"/>
<dbReference type="Pfam" id="PF07731">
    <property type="entry name" value="Cu-oxidase_2"/>
    <property type="match status" value="1"/>
</dbReference>
<dbReference type="FunFam" id="2.60.40.420:FF:000049">
    <property type="entry name" value="Laccase"/>
    <property type="match status" value="1"/>
</dbReference>
<comment type="subcellular location">
    <subcellularLocation>
        <location evidence="3">Secreted</location>
        <location evidence="3">Extracellular space</location>
        <location evidence="3">Apoplast</location>
    </subcellularLocation>
</comment>
<dbReference type="Pfam" id="PF00394">
    <property type="entry name" value="Cu-oxidase"/>
    <property type="match status" value="1"/>
</dbReference>
<evidence type="ECO:0000256" key="8">
    <source>
        <dbReference type="ARBA" id="ARBA00022723"/>
    </source>
</evidence>